<accession>A0AA42BA19</accession>
<keyword evidence="2" id="KW-1185">Reference proteome</keyword>
<dbReference type="GO" id="GO:0018836">
    <property type="term" value="F:alkylmercury lyase activity"/>
    <property type="evidence" value="ECO:0007669"/>
    <property type="project" value="UniProtKB-EC"/>
</dbReference>
<keyword evidence="1" id="KW-0456">Lyase</keyword>
<organism evidence="1 2">
    <name type="scientific">Thermalbibacter longus</name>
    <dbReference type="NCBI Taxonomy" id="2951981"/>
    <lineage>
        <taxon>Bacteria</taxon>
        <taxon>Pseudomonadati</taxon>
        <taxon>Thermomicrobiota</taxon>
        <taxon>Thermomicrobia</taxon>
        <taxon>Thermomicrobiales</taxon>
        <taxon>Thermomicrobiaceae</taxon>
        <taxon>Thermalbibacter</taxon>
    </lineage>
</organism>
<dbReference type="InterPro" id="IPR053717">
    <property type="entry name" value="MerB_lyase_sf"/>
</dbReference>
<dbReference type="InterPro" id="IPR004927">
    <property type="entry name" value="MerB"/>
</dbReference>
<evidence type="ECO:0000313" key="1">
    <source>
        <dbReference type="EMBL" id="MCM8747975.1"/>
    </source>
</evidence>
<evidence type="ECO:0000313" key="2">
    <source>
        <dbReference type="Proteomes" id="UP001165306"/>
    </source>
</evidence>
<name>A0AA42BA19_9BACT</name>
<dbReference type="EMBL" id="JAMSLR010000001">
    <property type="protein sequence ID" value="MCM8747975.1"/>
    <property type="molecule type" value="Genomic_DNA"/>
</dbReference>
<dbReference type="PRINTS" id="PR01699">
    <property type="entry name" value="ORGNOHGLYASE"/>
</dbReference>
<protein>
    <submittedName>
        <fullName evidence="1">Organomercurial lyase</fullName>
        <ecNumber evidence="1">4.99.1.2</ecNumber>
    </submittedName>
</protein>
<dbReference type="EC" id="4.99.1.2" evidence="1"/>
<dbReference type="AlphaFoldDB" id="A0AA42BA19"/>
<dbReference type="Gene3D" id="3.30.450.410">
    <property type="match status" value="1"/>
</dbReference>
<reference evidence="1" key="1">
    <citation type="submission" date="2022-06" db="EMBL/GenBank/DDBJ databases">
        <title>CFH 74404 Thermomicrobiaceae sp.</title>
        <authorList>
            <person name="Ming H."/>
            <person name="Li W.-J."/>
            <person name="Zhao Z."/>
        </authorList>
    </citation>
    <scope>NUCLEOTIDE SEQUENCE</scope>
    <source>
        <strain evidence="1">CFH 74404</strain>
    </source>
</reference>
<dbReference type="RefSeq" id="WP_284055754.1">
    <property type="nucleotide sequence ID" value="NZ_JAMSLR010000001.1"/>
</dbReference>
<dbReference type="Pfam" id="PF03243">
    <property type="entry name" value="MerB"/>
    <property type="match status" value="1"/>
</dbReference>
<dbReference type="Proteomes" id="UP001165306">
    <property type="component" value="Unassembled WGS sequence"/>
</dbReference>
<proteinExistence type="predicted"/>
<gene>
    <name evidence="1" type="primary">merB</name>
    <name evidence="1" type="ORF">NET02_02315</name>
</gene>
<comment type="caution">
    <text evidence="1">The sequence shown here is derived from an EMBL/GenBank/DDBJ whole genome shotgun (WGS) entry which is preliminary data.</text>
</comment>
<sequence>MTHADPGAQGALAQRWLVCAAQQRQTVEYRLTCLAFEAIAAGRSLPLAEAQVALGMTREDVRELIERMAGQGRLTLDERREAIVAAGGLSLIPSRHRLLLNGRQLYTWCALDAVGIPAGLRADARVESRCAACGAPIWLEIEAGELRSASHPDLSLSLVAPDLSRSLRDGVCAEIGFYCCRAGDEADARGLLSLAAAVQLGRELCLSGPPI</sequence>
<dbReference type="SUPFAM" id="SSF160387">
    <property type="entry name" value="NosL/MerB-like"/>
    <property type="match status" value="1"/>
</dbReference>